<dbReference type="GO" id="GO:0005525">
    <property type="term" value="F:GTP binding"/>
    <property type="evidence" value="ECO:0007669"/>
    <property type="project" value="UniProtKB-KW"/>
</dbReference>
<dbReference type="GO" id="GO:0019843">
    <property type="term" value="F:rRNA binding"/>
    <property type="evidence" value="ECO:0007669"/>
    <property type="project" value="TreeGrafter"/>
</dbReference>
<dbReference type="NCBIfam" id="TIGR00436">
    <property type="entry name" value="era"/>
    <property type="match status" value="1"/>
</dbReference>
<dbReference type="InterPro" id="IPR015946">
    <property type="entry name" value="KH_dom-like_a/b"/>
</dbReference>
<dbReference type="GO" id="GO:0000028">
    <property type="term" value="P:ribosomal small subunit assembly"/>
    <property type="evidence" value="ECO:0007669"/>
    <property type="project" value="TreeGrafter"/>
</dbReference>
<dbReference type="SUPFAM" id="SSF52540">
    <property type="entry name" value="P-loop containing nucleoside triphosphate hydrolases"/>
    <property type="match status" value="1"/>
</dbReference>
<dbReference type="GO" id="GO:0003924">
    <property type="term" value="F:GTPase activity"/>
    <property type="evidence" value="ECO:0007669"/>
    <property type="project" value="InterPro"/>
</dbReference>
<comment type="caution">
    <text evidence="6">The sequence shown here is derived from an EMBL/GenBank/DDBJ whole genome shotgun (WGS) entry which is preliminary data.</text>
</comment>
<dbReference type="Gene3D" id="3.30.300.20">
    <property type="match status" value="1"/>
</dbReference>
<gene>
    <name evidence="6" type="primary">era_53</name>
    <name evidence="6" type="ORF">SDC9_156021</name>
</gene>
<dbReference type="InterPro" id="IPR027417">
    <property type="entry name" value="P-loop_NTPase"/>
</dbReference>
<dbReference type="InterPro" id="IPR004044">
    <property type="entry name" value="KH_dom_type_2"/>
</dbReference>
<dbReference type="Gene3D" id="3.40.50.300">
    <property type="entry name" value="P-loop containing nucleotide triphosphate hydrolases"/>
    <property type="match status" value="1"/>
</dbReference>
<dbReference type="Pfam" id="PF07650">
    <property type="entry name" value="KH_2"/>
    <property type="match status" value="1"/>
</dbReference>
<dbReference type="EMBL" id="VSSQ01054823">
    <property type="protein sequence ID" value="MPN08736.1"/>
    <property type="molecule type" value="Genomic_DNA"/>
</dbReference>
<keyword evidence="4" id="KW-0342">GTP-binding</keyword>
<reference evidence="6" key="1">
    <citation type="submission" date="2019-08" db="EMBL/GenBank/DDBJ databases">
        <authorList>
            <person name="Kucharzyk K."/>
            <person name="Murdoch R.W."/>
            <person name="Higgins S."/>
            <person name="Loffler F."/>
        </authorList>
    </citation>
    <scope>NUCLEOTIDE SEQUENCE</scope>
</reference>
<evidence type="ECO:0000256" key="2">
    <source>
        <dbReference type="ARBA" id="ARBA00022741"/>
    </source>
</evidence>
<dbReference type="InterPro" id="IPR000795">
    <property type="entry name" value="T_Tr_GTP-bd_dom"/>
</dbReference>
<dbReference type="PANTHER" id="PTHR42698">
    <property type="entry name" value="GTPASE ERA"/>
    <property type="match status" value="1"/>
</dbReference>
<comment type="similarity">
    <text evidence="1">Belongs to the TRAFAC class TrmE-Era-EngA-EngB-Septin-like GTPase superfamily. Era GTPase family.</text>
</comment>
<dbReference type="NCBIfam" id="NF000908">
    <property type="entry name" value="PRK00089.1"/>
    <property type="match status" value="1"/>
</dbReference>
<dbReference type="InterPro" id="IPR009019">
    <property type="entry name" value="KH_sf_prok-type"/>
</dbReference>
<dbReference type="AlphaFoldDB" id="A0A645F542"/>
<organism evidence="6">
    <name type="scientific">bioreactor metagenome</name>
    <dbReference type="NCBI Taxonomy" id="1076179"/>
    <lineage>
        <taxon>unclassified sequences</taxon>
        <taxon>metagenomes</taxon>
        <taxon>ecological metagenomes</taxon>
    </lineage>
</organism>
<dbReference type="FunFam" id="3.30.300.20:FF:000003">
    <property type="entry name" value="GTPase Era"/>
    <property type="match status" value="1"/>
</dbReference>
<proteinExistence type="inferred from homology"/>
<evidence type="ECO:0000256" key="3">
    <source>
        <dbReference type="ARBA" id="ARBA00022884"/>
    </source>
</evidence>
<evidence type="ECO:0000256" key="1">
    <source>
        <dbReference type="ARBA" id="ARBA00007921"/>
    </source>
</evidence>
<dbReference type="CDD" id="cd22534">
    <property type="entry name" value="KH-II_Era"/>
    <property type="match status" value="1"/>
</dbReference>
<feature type="domain" description="KH type-2" evidence="5">
    <location>
        <begin position="129"/>
        <end position="206"/>
    </location>
</feature>
<accession>A0A645F542</accession>
<sequence length="221" mass="25513">MVKVAKDSVNEVDVVLFLTTPEEEVNAGDMHILEQLKQCNVPVFLLVNKIDENPENRIAKTLVNYSEIFSFKEIIPMAAINGKNVDKVTDLIEKYLPEGPMYYPEDMITDQQERFIITETIREKALRLLSQEVPHGIAVEIIHMKKDEKGRYNIEANLLCEKDSHKGIIIGKNGAMMKKISTYARQDLEKFLNAPVTLKLWVKVKKDWRDSQFMLKELGYK</sequence>
<dbReference type="InterPro" id="IPR005662">
    <property type="entry name" value="GTPase_Era-like"/>
</dbReference>
<dbReference type="PROSITE" id="PS50823">
    <property type="entry name" value="KH_TYPE_2"/>
    <property type="match status" value="1"/>
</dbReference>
<evidence type="ECO:0000313" key="6">
    <source>
        <dbReference type="EMBL" id="MPN08736.1"/>
    </source>
</evidence>
<protein>
    <submittedName>
        <fullName evidence="6">GTPase Era</fullName>
    </submittedName>
</protein>
<dbReference type="Pfam" id="PF00009">
    <property type="entry name" value="GTP_EFTU"/>
    <property type="match status" value="1"/>
</dbReference>
<dbReference type="GO" id="GO:0043024">
    <property type="term" value="F:ribosomal small subunit binding"/>
    <property type="evidence" value="ECO:0007669"/>
    <property type="project" value="TreeGrafter"/>
</dbReference>
<dbReference type="PANTHER" id="PTHR42698:SF1">
    <property type="entry name" value="GTPASE ERA, MITOCHONDRIAL"/>
    <property type="match status" value="1"/>
</dbReference>
<keyword evidence="3" id="KW-0694">RNA-binding</keyword>
<evidence type="ECO:0000256" key="4">
    <source>
        <dbReference type="ARBA" id="ARBA00023134"/>
    </source>
</evidence>
<evidence type="ECO:0000259" key="5">
    <source>
        <dbReference type="PROSITE" id="PS50823"/>
    </source>
</evidence>
<name>A0A645F542_9ZZZZ</name>
<keyword evidence="2" id="KW-0547">Nucleotide-binding</keyword>
<dbReference type="GO" id="GO:0005829">
    <property type="term" value="C:cytosol"/>
    <property type="evidence" value="ECO:0007669"/>
    <property type="project" value="TreeGrafter"/>
</dbReference>
<dbReference type="SUPFAM" id="SSF54814">
    <property type="entry name" value="Prokaryotic type KH domain (KH-domain type II)"/>
    <property type="match status" value="1"/>
</dbReference>